<proteinExistence type="inferred from homology"/>
<dbReference type="Gene3D" id="3.90.470.20">
    <property type="entry name" value="4'-phosphopantetheinyl transferase domain"/>
    <property type="match status" value="1"/>
</dbReference>
<feature type="binding site" evidence="12">
    <location>
        <position position="66"/>
    </location>
    <ligand>
        <name>CoA</name>
        <dbReference type="ChEBI" id="CHEBI:57287"/>
    </ligand>
</feature>
<evidence type="ECO:0000313" key="17">
    <source>
        <dbReference type="Proteomes" id="UP000092741"/>
    </source>
</evidence>
<evidence type="ECO:0000256" key="4">
    <source>
        <dbReference type="ARBA" id="ARBA00011503"/>
    </source>
</evidence>
<dbReference type="InterPro" id="IPR003542">
    <property type="entry name" value="Enbac_synth_compD-like"/>
</dbReference>
<sequence length="242" mass="27193">MNKKSLKNIKLDEILSPNCFHFRTTSPLIQMVKATPDMYAKAGLPLEEEHIQKSVRKRQEEFRAGRHAARAAIRKLTSDNAFADQSPILVGASREPVFPNTVSGSISHTDSLCLAACAVKNDVPSIGIDVENNQNLAAHLLPAIYTPNEQHRLQKSDAIPNILIFSIKESLFKCLFPFVRVYFDFLDAEIALHPETENSGQFQFELIGDNRSDLQSALPDLTFHGYYCFTEQTVFSLCFFTP</sequence>
<dbReference type="SUPFAM" id="SSF56214">
    <property type="entry name" value="4'-phosphopantetheinyl transferase"/>
    <property type="match status" value="1"/>
</dbReference>
<keyword evidence="17" id="KW-1185">Reference proteome</keyword>
<organism evidence="16 17">
    <name type="scientific">Vibrio natriegens NBRC 15636 = ATCC 14048 = DSM 759</name>
    <dbReference type="NCBI Taxonomy" id="1219067"/>
    <lineage>
        <taxon>Bacteria</taxon>
        <taxon>Pseudomonadati</taxon>
        <taxon>Pseudomonadota</taxon>
        <taxon>Gammaproteobacteria</taxon>
        <taxon>Vibrionales</taxon>
        <taxon>Vibrionaceae</taxon>
        <taxon>Vibrio</taxon>
    </lineage>
</organism>
<evidence type="ECO:0000256" key="11">
    <source>
        <dbReference type="ARBA" id="ARBA00049191"/>
    </source>
</evidence>
<keyword evidence="13" id="KW-0479">Metal-binding</keyword>
<comment type="function">
    <text evidence="1">Involved in the biosynthesis of the siderophore enterobactin (enterochelin), which is a macrocyclic trimeric lactone of N-(2,3-dihydroxybenzoyl)-serine. The serine trilactone serves as a scaffolding for the three catechol functionalities that provide hexadentate coordination for the tightly ligated iron(2+) atoms. Plays an essential role in the assembly of the enterobactin by catalyzing the transfer of the 4'-phosphopantetheine (Ppant) moiety from coenzyme A to the apo-domains of both EntB (ArCP domain) and EntF (PCP domain) to yield their holo-forms which make them competent for the activation of 2,3-dihydroxybenzoate (DHB) and L-serine, respectively.</text>
</comment>
<dbReference type="Pfam" id="PF17837">
    <property type="entry name" value="4PPT_N"/>
    <property type="match status" value="1"/>
</dbReference>
<dbReference type="Proteomes" id="UP000092741">
    <property type="component" value="Chromosome 1"/>
</dbReference>
<keyword evidence="6" id="KW-0808">Transferase</keyword>
<comment type="similarity">
    <text evidence="3">Belongs to the P-Pant transferase superfamily. EntD family.</text>
</comment>
<dbReference type="PANTHER" id="PTHR38096">
    <property type="entry name" value="ENTEROBACTIN SYNTHASE COMPONENT D"/>
    <property type="match status" value="1"/>
</dbReference>
<accession>A0AAN0Y2B2</accession>
<comment type="catalytic activity">
    <reaction evidence="10">
        <text>apo-[aryl-carrier protein] + CoA = holo-[aryl-carrier protein] + adenosine 3',5'-bisphosphate + H(+)</text>
        <dbReference type="Rhea" id="RHEA:48404"/>
        <dbReference type="Rhea" id="RHEA-COMP:15903"/>
        <dbReference type="Rhea" id="RHEA-COMP:17557"/>
        <dbReference type="ChEBI" id="CHEBI:15378"/>
        <dbReference type="ChEBI" id="CHEBI:29999"/>
        <dbReference type="ChEBI" id="CHEBI:57287"/>
        <dbReference type="ChEBI" id="CHEBI:58343"/>
        <dbReference type="ChEBI" id="CHEBI:64479"/>
    </reaction>
</comment>
<evidence type="ECO:0000256" key="9">
    <source>
        <dbReference type="ARBA" id="ARBA00031996"/>
    </source>
</evidence>
<reference evidence="16 17" key="1">
    <citation type="submission" date="2016-07" db="EMBL/GenBank/DDBJ databases">
        <title>Developing Vibrio natriegens as a novel, fast-growing host for biotechnology.</title>
        <authorList>
            <person name="Weinstock M.T."/>
            <person name="Hesek E.D."/>
            <person name="Wilson C.M."/>
            <person name="Gibson D.G."/>
        </authorList>
    </citation>
    <scope>NUCLEOTIDE SEQUENCE [LARGE SCALE GENOMIC DNA]</scope>
    <source>
        <strain evidence="16 17">ATCC 14048</strain>
    </source>
</reference>
<dbReference type="RefSeq" id="WP_020336123.1">
    <property type="nucleotide sequence ID" value="NZ_ATFJ01000040.1"/>
</dbReference>
<dbReference type="GO" id="GO:0009366">
    <property type="term" value="C:enterobactin synthetase complex"/>
    <property type="evidence" value="ECO:0007669"/>
    <property type="project" value="InterPro"/>
</dbReference>
<comment type="pathway">
    <text evidence="2">Siderophore biosynthesis; enterobactin biosynthesis.</text>
</comment>
<dbReference type="KEGG" id="vna:PN96_09080"/>
<evidence type="ECO:0000313" key="16">
    <source>
        <dbReference type="EMBL" id="ANQ12010.1"/>
    </source>
</evidence>
<feature type="domain" description="4'-phosphopantetheinyl transferase" evidence="14">
    <location>
        <begin position="125"/>
        <end position="201"/>
    </location>
</feature>
<feature type="binding site" evidence="13">
    <location>
        <position position="131"/>
    </location>
    <ligand>
        <name>Mg(2+)</name>
        <dbReference type="ChEBI" id="CHEBI:18420"/>
    </ligand>
</feature>
<dbReference type="InterPro" id="IPR037143">
    <property type="entry name" value="4-PPantetheinyl_Trfase_dom_sf"/>
</dbReference>
<evidence type="ECO:0000256" key="12">
    <source>
        <dbReference type="PIRSR" id="PIRSR603542-1"/>
    </source>
</evidence>
<evidence type="ECO:0000256" key="1">
    <source>
        <dbReference type="ARBA" id="ARBA00003937"/>
    </source>
</evidence>
<dbReference type="GO" id="GO:0008897">
    <property type="term" value="F:holo-[acyl-carrier-protein] synthase activity"/>
    <property type="evidence" value="ECO:0007669"/>
    <property type="project" value="InterPro"/>
</dbReference>
<protein>
    <recommendedName>
        <fullName evidence="5">Enterobactin synthase component D</fullName>
    </recommendedName>
    <alternativeName>
        <fullName evidence="8">4'-phosphopantetheinyl transferase EntD</fullName>
    </alternativeName>
    <alternativeName>
        <fullName evidence="9">Enterochelin synthase D</fullName>
    </alternativeName>
</protein>
<dbReference type="EMBL" id="CP016345">
    <property type="protein sequence ID" value="ANQ12010.1"/>
    <property type="molecule type" value="Genomic_DNA"/>
</dbReference>
<dbReference type="AlphaFoldDB" id="A0AAN0Y2B2"/>
<comment type="subunit">
    <text evidence="4">EntB, EntD, EntE, and EntF form a multienzyme complex called enterobactin synthase.</text>
</comment>
<keyword evidence="13" id="KW-0460">Magnesium</keyword>
<evidence type="ECO:0000259" key="15">
    <source>
        <dbReference type="Pfam" id="PF17837"/>
    </source>
</evidence>
<evidence type="ECO:0000256" key="13">
    <source>
        <dbReference type="PIRSR" id="PIRSR603542-2"/>
    </source>
</evidence>
<evidence type="ECO:0000256" key="3">
    <source>
        <dbReference type="ARBA" id="ARBA00008342"/>
    </source>
</evidence>
<evidence type="ECO:0000256" key="6">
    <source>
        <dbReference type="ARBA" id="ARBA00022679"/>
    </source>
</evidence>
<dbReference type="PANTHER" id="PTHR38096:SF1">
    <property type="entry name" value="ENTEROBACTIN SYNTHASE COMPONENT D"/>
    <property type="match status" value="1"/>
</dbReference>
<evidence type="ECO:0000259" key="14">
    <source>
        <dbReference type="Pfam" id="PF01648"/>
    </source>
</evidence>
<feature type="binding site" evidence="12">
    <location>
        <position position="169"/>
    </location>
    <ligand>
        <name>CoA</name>
        <dbReference type="ChEBI" id="CHEBI:57287"/>
    </ligand>
</feature>
<evidence type="ECO:0000256" key="7">
    <source>
        <dbReference type="ARBA" id="ARBA00023191"/>
    </source>
</evidence>
<feature type="binding site" evidence="12">
    <location>
        <begin position="107"/>
        <end position="108"/>
    </location>
    <ligand>
        <name>CoA</name>
        <dbReference type="ChEBI" id="CHEBI:57287"/>
    </ligand>
</feature>
<dbReference type="PRINTS" id="PR01399">
    <property type="entry name" value="ENTSNTHTASED"/>
</dbReference>
<dbReference type="Pfam" id="PF01648">
    <property type="entry name" value="ACPS"/>
    <property type="match status" value="1"/>
</dbReference>
<feature type="binding site" evidence="12">
    <location>
        <position position="173"/>
    </location>
    <ligand>
        <name>CoA</name>
        <dbReference type="ChEBI" id="CHEBI:57287"/>
    </ligand>
</feature>
<keyword evidence="7" id="KW-0259">Enterobactin biosynthesis</keyword>
<gene>
    <name evidence="16" type="ORF">BA890_04265</name>
</gene>
<dbReference type="InterPro" id="IPR041354">
    <property type="entry name" value="4PPT_N"/>
</dbReference>
<comment type="catalytic activity">
    <reaction evidence="11">
        <text>apo-[peptidyl-carrier protein] + CoA = holo-[peptidyl-carrier protein] + adenosine 3',5'-bisphosphate + H(+)</text>
        <dbReference type="Rhea" id="RHEA:46228"/>
        <dbReference type="Rhea" id="RHEA-COMP:11479"/>
        <dbReference type="Rhea" id="RHEA-COMP:11480"/>
        <dbReference type="ChEBI" id="CHEBI:15378"/>
        <dbReference type="ChEBI" id="CHEBI:29999"/>
        <dbReference type="ChEBI" id="CHEBI:57287"/>
        <dbReference type="ChEBI" id="CHEBI:58343"/>
        <dbReference type="ChEBI" id="CHEBI:64479"/>
    </reaction>
</comment>
<dbReference type="GO" id="GO:0005886">
    <property type="term" value="C:plasma membrane"/>
    <property type="evidence" value="ECO:0007669"/>
    <property type="project" value="TreeGrafter"/>
</dbReference>
<dbReference type="InterPro" id="IPR008278">
    <property type="entry name" value="4-PPantetheinyl_Trfase_dom"/>
</dbReference>
<feature type="binding site" evidence="13">
    <location>
        <position position="129"/>
    </location>
    <ligand>
        <name>Mg(2+)</name>
        <dbReference type="ChEBI" id="CHEBI:18420"/>
    </ligand>
</feature>
<dbReference type="GO" id="GO:0009239">
    <property type="term" value="P:enterobactin biosynthetic process"/>
    <property type="evidence" value="ECO:0007669"/>
    <property type="project" value="UniProtKB-KW"/>
</dbReference>
<dbReference type="GeneID" id="70912949"/>
<dbReference type="GO" id="GO:0000287">
    <property type="term" value="F:magnesium ion binding"/>
    <property type="evidence" value="ECO:0007669"/>
    <property type="project" value="InterPro"/>
</dbReference>
<evidence type="ECO:0000256" key="2">
    <source>
        <dbReference type="ARBA" id="ARBA00004993"/>
    </source>
</evidence>
<name>A0AAN0Y2B2_VIBNA</name>
<feature type="binding site" evidence="12">
    <location>
        <position position="129"/>
    </location>
    <ligand>
        <name>CoA</name>
        <dbReference type="ChEBI" id="CHEBI:57287"/>
    </ligand>
</feature>
<feature type="binding site" evidence="12">
    <location>
        <position position="58"/>
    </location>
    <ligand>
        <name>CoA</name>
        <dbReference type="ChEBI" id="CHEBI:57287"/>
    </ligand>
</feature>
<evidence type="ECO:0000256" key="5">
    <source>
        <dbReference type="ARBA" id="ARBA00019087"/>
    </source>
</evidence>
<feature type="domain" description="4'-phosphopantetheinyl transferase N-terminal" evidence="15">
    <location>
        <begin position="47"/>
        <end position="118"/>
    </location>
</feature>
<comment type="cofactor">
    <cofactor evidence="13">
        <name>Mg(2+)</name>
        <dbReference type="ChEBI" id="CHEBI:18420"/>
    </cofactor>
</comment>
<evidence type="ECO:0000256" key="8">
    <source>
        <dbReference type="ARBA" id="ARBA00029894"/>
    </source>
</evidence>
<evidence type="ECO:0000256" key="10">
    <source>
        <dbReference type="ARBA" id="ARBA00049176"/>
    </source>
</evidence>